<keyword evidence="8" id="KW-1185">Reference proteome</keyword>
<dbReference type="GO" id="GO:0016874">
    <property type="term" value="F:ligase activity"/>
    <property type="evidence" value="ECO:0007669"/>
    <property type="project" value="UniProtKB-KW"/>
</dbReference>
<evidence type="ECO:0000313" key="7">
    <source>
        <dbReference type="EMBL" id="MBB3763522.1"/>
    </source>
</evidence>
<keyword evidence="2 5" id="KW-0812">Transmembrane</keyword>
<evidence type="ECO:0000256" key="5">
    <source>
        <dbReference type="SAM" id="Phobius"/>
    </source>
</evidence>
<evidence type="ECO:0000256" key="4">
    <source>
        <dbReference type="ARBA" id="ARBA00023136"/>
    </source>
</evidence>
<evidence type="ECO:0000313" key="8">
    <source>
        <dbReference type="Proteomes" id="UP000578569"/>
    </source>
</evidence>
<keyword evidence="7" id="KW-0436">Ligase</keyword>
<feature type="transmembrane region" description="Helical" evidence="5">
    <location>
        <begin position="289"/>
        <end position="307"/>
    </location>
</feature>
<feature type="transmembrane region" description="Helical" evidence="5">
    <location>
        <begin position="245"/>
        <end position="260"/>
    </location>
</feature>
<sequence length="868" mass="92865">MSKLLDVKANGARSTDHYPIGPVGIAALTLFALATIIGGGGADGPLGNGILAFGGAGLIAMTLAAHFNGRRRLPSIAWPTLGLMIGLAALVVFQLWAFNDRPWDDAPLRGSEQSVLGLIGAADEARSLSLDPEATKRSALMFLLPFGLVLAALGARIREIRLWLWIAVAGGLVNATVGVLQLILGLPDWLQFYASRSLSMASGLFANHNHFAHFLALGMIASGALIAIAPARVEEGSSPRPRDKALWLAVPYMALGIIASGSRAGLILGAVALALAIVIALPPRRSSRALGLVMLIPIALLIVMSIYPSAYANAFDEAWLNPSDLRITIVPDTLYVLQGYFPWGSGLGTFVPVFASQENLDHVVPAYVNHAHNDWLEWILEAGAPGFALLAGLFGLLAFFALRQFLRRKVIPGYSWRLFFAGAGILFILSVHSAFDYPIRIAAIAAMSALAIALMGAGWMDLRTPREATRRSGMAVIGSGLAVAGVVAILILPIQLAQAAFRSGDSTTAAQLRPSHGQAVAILASEAVRAREAARSQALAAHAIRNSPMNQAAVRSLAVAQELSGQDSSAAWLAAASLGWRDAPTQLWALGQALTNEEFEVAALRADAYMRTRQAADRRPEVAKLVRIAANEPGFRVAITNRLAKSPDWRRQVFQLAAESDPREINGALALIAAMEKSDLPASIAEAAPLIQALIAAGRAEEAFRVDRLARDLPQNQSRLAGGDLSHFRLRRPLSPFEWGIHSGTNVEVAVEGADNPSVLIETHSSEGYPALRRLAMLRPGLHRMEWSEWSFDADTSPVRARVSCVGGPRIAQSQDDRISASPQRKSMTFQVQPSCPLLQLAFVTVETREPTSAQLDDIEVSRLTSPK</sequence>
<feature type="transmembrane region" description="Helical" evidence="5">
    <location>
        <begin position="162"/>
        <end position="184"/>
    </location>
</feature>
<comment type="subcellular location">
    <subcellularLocation>
        <location evidence="1">Membrane</location>
        <topology evidence="1">Multi-pass membrane protein</topology>
    </subcellularLocation>
</comment>
<reference evidence="7 8" key="1">
    <citation type="submission" date="2020-08" db="EMBL/GenBank/DDBJ databases">
        <title>Genomic Encyclopedia of Type Strains, Phase IV (KMG-IV): sequencing the most valuable type-strain genomes for metagenomic binning, comparative biology and taxonomic classification.</title>
        <authorList>
            <person name="Goeker M."/>
        </authorList>
    </citation>
    <scope>NUCLEOTIDE SEQUENCE [LARGE SCALE GENOMIC DNA]</scope>
    <source>
        <strain evidence="7 8">DSM 24194</strain>
    </source>
</reference>
<evidence type="ECO:0000256" key="2">
    <source>
        <dbReference type="ARBA" id="ARBA00022692"/>
    </source>
</evidence>
<dbReference type="GO" id="GO:0016020">
    <property type="term" value="C:membrane"/>
    <property type="evidence" value="ECO:0007669"/>
    <property type="project" value="UniProtKB-SubCell"/>
</dbReference>
<evidence type="ECO:0000256" key="1">
    <source>
        <dbReference type="ARBA" id="ARBA00004141"/>
    </source>
</evidence>
<keyword evidence="3 5" id="KW-1133">Transmembrane helix</keyword>
<feature type="transmembrane region" description="Helical" evidence="5">
    <location>
        <begin position="76"/>
        <end position="98"/>
    </location>
</feature>
<dbReference type="InterPro" id="IPR007016">
    <property type="entry name" value="O-antigen_ligase-rel_domated"/>
</dbReference>
<feature type="domain" description="O-antigen ligase-related" evidence="6">
    <location>
        <begin position="252"/>
        <end position="390"/>
    </location>
</feature>
<protein>
    <submittedName>
        <fullName evidence="7">O-antigen ligase</fullName>
    </submittedName>
</protein>
<name>A0A839Z1H1_9SPHN</name>
<organism evidence="7 8">
    <name type="scientific">Sphingomicrobium lutaoense</name>
    <dbReference type="NCBI Taxonomy" id="515949"/>
    <lineage>
        <taxon>Bacteria</taxon>
        <taxon>Pseudomonadati</taxon>
        <taxon>Pseudomonadota</taxon>
        <taxon>Alphaproteobacteria</taxon>
        <taxon>Sphingomonadales</taxon>
        <taxon>Sphingomonadaceae</taxon>
        <taxon>Sphingomicrobium</taxon>
    </lineage>
</organism>
<keyword evidence="4 5" id="KW-0472">Membrane</keyword>
<dbReference type="PANTHER" id="PTHR37422">
    <property type="entry name" value="TEICHURONIC ACID BIOSYNTHESIS PROTEIN TUAE"/>
    <property type="match status" value="1"/>
</dbReference>
<feature type="transmembrane region" description="Helical" evidence="5">
    <location>
        <begin position="474"/>
        <end position="496"/>
    </location>
</feature>
<dbReference type="RefSeq" id="WP_183932860.1">
    <property type="nucleotide sequence ID" value="NZ_JACICF010000001.1"/>
</dbReference>
<feature type="transmembrane region" description="Helical" evidence="5">
    <location>
        <begin position="441"/>
        <end position="462"/>
    </location>
</feature>
<feature type="transmembrane region" description="Helical" evidence="5">
    <location>
        <begin position="211"/>
        <end position="233"/>
    </location>
</feature>
<dbReference type="Pfam" id="PF04932">
    <property type="entry name" value="Wzy_C"/>
    <property type="match status" value="1"/>
</dbReference>
<dbReference type="AlphaFoldDB" id="A0A839Z1H1"/>
<feature type="transmembrane region" description="Helical" evidence="5">
    <location>
        <begin position="414"/>
        <end position="435"/>
    </location>
</feature>
<feature type="transmembrane region" description="Helical" evidence="5">
    <location>
        <begin position="20"/>
        <end position="40"/>
    </location>
</feature>
<evidence type="ECO:0000259" key="6">
    <source>
        <dbReference type="Pfam" id="PF04932"/>
    </source>
</evidence>
<feature type="transmembrane region" description="Helical" evidence="5">
    <location>
        <begin position="266"/>
        <end position="282"/>
    </location>
</feature>
<feature type="transmembrane region" description="Helical" evidence="5">
    <location>
        <begin position="138"/>
        <end position="155"/>
    </location>
</feature>
<evidence type="ECO:0000256" key="3">
    <source>
        <dbReference type="ARBA" id="ARBA00022989"/>
    </source>
</evidence>
<gene>
    <name evidence="7" type="ORF">FHS50_000545</name>
</gene>
<accession>A0A839Z1H1</accession>
<dbReference type="Proteomes" id="UP000578569">
    <property type="component" value="Unassembled WGS sequence"/>
</dbReference>
<feature type="transmembrane region" description="Helical" evidence="5">
    <location>
        <begin position="382"/>
        <end position="402"/>
    </location>
</feature>
<proteinExistence type="predicted"/>
<feature type="transmembrane region" description="Helical" evidence="5">
    <location>
        <begin position="46"/>
        <end position="64"/>
    </location>
</feature>
<dbReference type="EMBL" id="JACICF010000001">
    <property type="protein sequence ID" value="MBB3763522.1"/>
    <property type="molecule type" value="Genomic_DNA"/>
</dbReference>
<comment type="caution">
    <text evidence="7">The sequence shown here is derived from an EMBL/GenBank/DDBJ whole genome shotgun (WGS) entry which is preliminary data.</text>
</comment>
<dbReference type="InterPro" id="IPR051533">
    <property type="entry name" value="WaaL-like"/>
</dbReference>
<dbReference type="PANTHER" id="PTHR37422:SF13">
    <property type="entry name" value="LIPOPOLYSACCHARIDE BIOSYNTHESIS PROTEIN PA4999-RELATED"/>
    <property type="match status" value="1"/>
</dbReference>